<dbReference type="EMBL" id="JAIWYP010000001">
    <property type="protein sequence ID" value="KAH3881944.1"/>
    <property type="molecule type" value="Genomic_DNA"/>
</dbReference>
<dbReference type="AlphaFoldDB" id="A0A9D4MU60"/>
<accession>A0A9D4MU60</accession>
<name>A0A9D4MU60_DREPO</name>
<sequence length="64" mass="7217">MKSKSENSRSTKSWDFAMRLSGRSGNGFSRSVLCCMAARFGLLRDVVSIFCVLMRISLSMFRSL</sequence>
<gene>
    <name evidence="1" type="ORF">DPMN_005872</name>
</gene>
<proteinExistence type="predicted"/>
<reference evidence="1" key="1">
    <citation type="journal article" date="2019" name="bioRxiv">
        <title>The Genome of the Zebra Mussel, Dreissena polymorpha: A Resource for Invasive Species Research.</title>
        <authorList>
            <person name="McCartney M.A."/>
            <person name="Auch B."/>
            <person name="Kono T."/>
            <person name="Mallez S."/>
            <person name="Zhang Y."/>
            <person name="Obille A."/>
            <person name="Becker A."/>
            <person name="Abrahante J.E."/>
            <person name="Garbe J."/>
            <person name="Badalamenti J.P."/>
            <person name="Herman A."/>
            <person name="Mangelson H."/>
            <person name="Liachko I."/>
            <person name="Sullivan S."/>
            <person name="Sone E.D."/>
            <person name="Koren S."/>
            <person name="Silverstein K.A.T."/>
            <person name="Beckman K.B."/>
            <person name="Gohl D.M."/>
        </authorList>
    </citation>
    <scope>NUCLEOTIDE SEQUENCE</scope>
    <source>
        <strain evidence="1">Duluth1</strain>
        <tissue evidence="1">Whole animal</tissue>
    </source>
</reference>
<organism evidence="1 2">
    <name type="scientific">Dreissena polymorpha</name>
    <name type="common">Zebra mussel</name>
    <name type="synonym">Mytilus polymorpha</name>
    <dbReference type="NCBI Taxonomy" id="45954"/>
    <lineage>
        <taxon>Eukaryota</taxon>
        <taxon>Metazoa</taxon>
        <taxon>Spiralia</taxon>
        <taxon>Lophotrochozoa</taxon>
        <taxon>Mollusca</taxon>
        <taxon>Bivalvia</taxon>
        <taxon>Autobranchia</taxon>
        <taxon>Heteroconchia</taxon>
        <taxon>Euheterodonta</taxon>
        <taxon>Imparidentia</taxon>
        <taxon>Neoheterodontei</taxon>
        <taxon>Myida</taxon>
        <taxon>Dreissenoidea</taxon>
        <taxon>Dreissenidae</taxon>
        <taxon>Dreissena</taxon>
    </lineage>
</organism>
<dbReference type="Proteomes" id="UP000828390">
    <property type="component" value="Unassembled WGS sequence"/>
</dbReference>
<keyword evidence="2" id="KW-1185">Reference proteome</keyword>
<evidence type="ECO:0000313" key="2">
    <source>
        <dbReference type="Proteomes" id="UP000828390"/>
    </source>
</evidence>
<protein>
    <submittedName>
        <fullName evidence="1">Uncharacterized protein</fullName>
    </submittedName>
</protein>
<reference evidence="1" key="2">
    <citation type="submission" date="2020-11" db="EMBL/GenBank/DDBJ databases">
        <authorList>
            <person name="McCartney M.A."/>
            <person name="Auch B."/>
            <person name="Kono T."/>
            <person name="Mallez S."/>
            <person name="Becker A."/>
            <person name="Gohl D.M."/>
            <person name="Silverstein K.A.T."/>
            <person name="Koren S."/>
            <person name="Bechman K.B."/>
            <person name="Herman A."/>
            <person name="Abrahante J.E."/>
            <person name="Garbe J."/>
        </authorList>
    </citation>
    <scope>NUCLEOTIDE SEQUENCE</scope>
    <source>
        <strain evidence="1">Duluth1</strain>
        <tissue evidence="1">Whole animal</tissue>
    </source>
</reference>
<evidence type="ECO:0000313" key="1">
    <source>
        <dbReference type="EMBL" id="KAH3881944.1"/>
    </source>
</evidence>
<comment type="caution">
    <text evidence="1">The sequence shown here is derived from an EMBL/GenBank/DDBJ whole genome shotgun (WGS) entry which is preliminary data.</text>
</comment>